<dbReference type="CDD" id="cd07067">
    <property type="entry name" value="HP_PGM_like"/>
    <property type="match status" value="1"/>
</dbReference>
<dbReference type="EMBL" id="STGV01000001">
    <property type="protein sequence ID" value="THV24972.1"/>
    <property type="molecule type" value="Genomic_DNA"/>
</dbReference>
<evidence type="ECO:0000313" key="2">
    <source>
        <dbReference type="EMBL" id="THV24972.1"/>
    </source>
</evidence>
<name>A0A4S8P830_9HYPH</name>
<dbReference type="InterPro" id="IPR013078">
    <property type="entry name" value="His_Pase_superF_clade-1"/>
</dbReference>
<feature type="binding site" evidence="1">
    <location>
        <position position="65"/>
    </location>
    <ligand>
        <name>substrate</name>
    </ligand>
</feature>
<proteinExistence type="predicted"/>
<gene>
    <name evidence="2" type="ORF">FAA97_01830</name>
</gene>
<sequence>MISNLQQAERLYLLRHARSGWAEPGSRDFDRSLSDAGYAEAELVANAAADREYRPDLVISSTAKRCRQTFEAFSRAFPDLEDARFVDELYNAPAEIYLEIIGATQGVRSLLLIGHNPAIEEVLARLCGHDTVGKTVPDGYPTSGFAVLDAKDNSWGLSDFLIG</sequence>
<accession>A0A4S8P830</accession>
<organism evidence="2 3">
    <name type="scientific">Peteryoungia ipomoeae</name>
    <dbReference type="NCBI Taxonomy" id="1210932"/>
    <lineage>
        <taxon>Bacteria</taxon>
        <taxon>Pseudomonadati</taxon>
        <taxon>Pseudomonadota</taxon>
        <taxon>Alphaproteobacteria</taxon>
        <taxon>Hyphomicrobiales</taxon>
        <taxon>Rhizobiaceae</taxon>
        <taxon>Peteryoungia</taxon>
    </lineage>
</organism>
<dbReference type="PANTHER" id="PTHR47623:SF1">
    <property type="entry name" value="OS09G0287300 PROTEIN"/>
    <property type="match status" value="1"/>
</dbReference>
<evidence type="ECO:0000313" key="3">
    <source>
        <dbReference type="Proteomes" id="UP000308828"/>
    </source>
</evidence>
<comment type="caution">
    <text evidence="2">The sequence shown here is derived from an EMBL/GenBank/DDBJ whole genome shotgun (WGS) entry which is preliminary data.</text>
</comment>
<reference evidence="2 3" key="1">
    <citation type="submission" date="2019-04" db="EMBL/GenBank/DDBJ databases">
        <title>Genome sequence of strain shin9-1.</title>
        <authorList>
            <person name="Gao J."/>
            <person name="Sun J."/>
        </authorList>
    </citation>
    <scope>NUCLEOTIDE SEQUENCE [LARGE SCALE GENOMIC DNA]</scope>
    <source>
        <strain evidence="3">shin9-1</strain>
    </source>
</reference>
<dbReference type="OrthoDB" id="9810154at2"/>
<protein>
    <submittedName>
        <fullName evidence="2">Histidine phosphatase family protein</fullName>
    </submittedName>
</protein>
<dbReference type="Gene3D" id="3.40.50.1240">
    <property type="entry name" value="Phosphoglycerate mutase-like"/>
    <property type="match status" value="1"/>
</dbReference>
<dbReference type="Proteomes" id="UP000308828">
    <property type="component" value="Unassembled WGS sequence"/>
</dbReference>
<dbReference type="Pfam" id="PF00300">
    <property type="entry name" value="His_Phos_1"/>
    <property type="match status" value="1"/>
</dbReference>
<dbReference type="AlphaFoldDB" id="A0A4S8P830"/>
<dbReference type="PANTHER" id="PTHR47623">
    <property type="entry name" value="OS09G0287300 PROTEIN"/>
    <property type="match status" value="1"/>
</dbReference>
<keyword evidence="3" id="KW-1185">Reference proteome</keyword>
<dbReference type="SUPFAM" id="SSF53254">
    <property type="entry name" value="Phosphoglycerate mutase-like"/>
    <property type="match status" value="1"/>
</dbReference>
<evidence type="ECO:0000256" key="1">
    <source>
        <dbReference type="PIRSR" id="PIRSR613078-2"/>
    </source>
</evidence>
<dbReference type="SMART" id="SM00855">
    <property type="entry name" value="PGAM"/>
    <property type="match status" value="1"/>
</dbReference>
<dbReference type="RefSeq" id="WP_136596820.1">
    <property type="nucleotide sequence ID" value="NZ_STGV01000001.1"/>
</dbReference>
<dbReference type="InterPro" id="IPR029033">
    <property type="entry name" value="His_PPase_superfam"/>
</dbReference>